<keyword evidence="3" id="KW-1185">Reference proteome</keyword>
<dbReference type="InterPro" id="IPR036163">
    <property type="entry name" value="HMA_dom_sf"/>
</dbReference>
<dbReference type="OrthoDB" id="8759546at2"/>
<reference evidence="2 3" key="1">
    <citation type="submission" date="2017-10" db="EMBL/GenBank/DDBJ databases">
        <title>Massilia psychrophilum sp. nov., a novel purple-pigmented bacterium isolated from Tianshan glacier, Xinjiang Municipality, China.</title>
        <authorList>
            <person name="Wang H."/>
        </authorList>
    </citation>
    <scope>NUCLEOTIDE SEQUENCE [LARGE SCALE GENOMIC DNA]</scope>
    <source>
        <strain evidence="2 3">JCM 30074</strain>
    </source>
</reference>
<feature type="domain" description="HMA" evidence="1">
    <location>
        <begin position="2"/>
        <end position="68"/>
    </location>
</feature>
<accession>A0A2G8TCP7</accession>
<dbReference type="GO" id="GO:0046872">
    <property type="term" value="F:metal ion binding"/>
    <property type="evidence" value="ECO:0007669"/>
    <property type="project" value="InterPro"/>
</dbReference>
<evidence type="ECO:0000313" key="3">
    <source>
        <dbReference type="Proteomes" id="UP000230390"/>
    </source>
</evidence>
<organism evidence="2 3">
    <name type="scientific">Massilia eurypsychrophila</name>
    <dbReference type="NCBI Taxonomy" id="1485217"/>
    <lineage>
        <taxon>Bacteria</taxon>
        <taxon>Pseudomonadati</taxon>
        <taxon>Pseudomonadota</taxon>
        <taxon>Betaproteobacteria</taxon>
        <taxon>Burkholderiales</taxon>
        <taxon>Oxalobacteraceae</taxon>
        <taxon>Telluria group</taxon>
        <taxon>Massilia</taxon>
    </lineage>
</organism>
<dbReference type="SUPFAM" id="SSF55008">
    <property type="entry name" value="HMA, heavy metal-associated domain"/>
    <property type="match status" value="1"/>
</dbReference>
<proteinExistence type="predicted"/>
<protein>
    <submittedName>
        <fullName evidence="2">Metal-binding protein</fullName>
    </submittedName>
</protein>
<name>A0A2G8TCP7_9BURK</name>
<evidence type="ECO:0000313" key="2">
    <source>
        <dbReference type="EMBL" id="PIL43739.1"/>
    </source>
</evidence>
<gene>
    <name evidence="2" type="ORF">CR105_17040</name>
</gene>
<dbReference type="AlphaFoldDB" id="A0A2G8TCP7"/>
<dbReference type="EMBL" id="PDOC01000011">
    <property type="protein sequence ID" value="PIL43739.1"/>
    <property type="molecule type" value="Genomic_DNA"/>
</dbReference>
<dbReference type="RefSeq" id="WP_099790328.1">
    <property type="nucleotide sequence ID" value="NZ_JBHLYV010000019.1"/>
</dbReference>
<dbReference type="Proteomes" id="UP000230390">
    <property type="component" value="Unassembled WGS sequence"/>
</dbReference>
<sequence>METTTMTIPAMQNEAIAIAVAKALESVDGVDSVHITLAHSRARVAFNEALAAPRDLRAAVETAGFVVADDAPARKSCCGGCGG</sequence>
<comment type="caution">
    <text evidence="2">The sequence shown here is derived from an EMBL/GenBank/DDBJ whole genome shotgun (WGS) entry which is preliminary data.</text>
</comment>
<dbReference type="PROSITE" id="PS50846">
    <property type="entry name" value="HMA_2"/>
    <property type="match status" value="1"/>
</dbReference>
<evidence type="ECO:0000259" key="1">
    <source>
        <dbReference type="PROSITE" id="PS50846"/>
    </source>
</evidence>
<dbReference type="Gene3D" id="3.30.70.100">
    <property type="match status" value="1"/>
</dbReference>
<dbReference type="CDD" id="cd00371">
    <property type="entry name" value="HMA"/>
    <property type="match status" value="1"/>
</dbReference>
<dbReference type="Pfam" id="PF00403">
    <property type="entry name" value="HMA"/>
    <property type="match status" value="1"/>
</dbReference>
<dbReference type="InterPro" id="IPR006121">
    <property type="entry name" value="HMA_dom"/>
</dbReference>